<dbReference type="GeneID" id="113510214"/>
<evidence type="ECO:0000256" key="4">
    <source>
        <dbReference type="ARBA" id="ARBA00022837"/>
    </source>
</evidence>
<feature type="domain" description="Cadherin" evidence="9">
    <location>
        <begin position="747"/>
        <end position="853"/>
    </location>
</feature>
<dbReference type="Proteomes" id="UP001652740">
    <property type="component" value="Unplaced"/>
</dbReference>
<name>A0ABM3MJ16_GALME</name>
<keyword evidence="2 8" id="KW-0812">Transmembrane</keyword>
<comment type="subcellular location">
    <subcellularLocation>
        <location evidence="1">Membrane</location>
    </subcellularLocation>
</comment>
<evidence type="ECO:0000256" key="6">
    <source>
        <dbReference type="ARBA" id="ARBA00023136"/>
    </source>
</evidence>
<dbReference type="InterPro" id="IPR020894">
    <property type="entry name" value="Cadherin_CS"/>
</dbReference>
<dbReference type="PRINTS" id="PR00205">
    <property type="entry name" value="CADHERIN"/>
</dbReference>
<gene>
    <name evidence="11" type="primary">LOC113510214</name>
</gene>
<feature type="domain" description="Cadherin" evidence="9">
    <location>
        <begin position="608"/>
        <end position="720"/>
    </location>
</feature>
<proteinExistence type="predicted"/>
<feature type="domain" description="Cadherin" evidence="9">
    <location>
        <begin position="854"/>
        <end position="977"/>
    </location>
</feature>
<reference evidence="11" key="1">
    <citation type="submission" date="2025-08" db="UniProtKB">
        <authorList>
            <consortium name="RefSeq"/>
        </authorList>
    </citation>
    <scope>IDENTIFICATION</scope>
    <source>
        <tissue evidence="11">Whole larvae</tissue>
    </source>
</reference>
<dbReference type="InterPro" id="IPR002126">
    <property type="entry name" value="Cadherin-like_dom"/>
</dbReference>
<dbReference type="SMART" id="SM00112">
    <property type="entry name" value="CA"/>
    <property type="match status" value="13"/>
</dbReference>
<feature type="domain" description="Cadherin" evidence="9">
    <location>
        <begin position="48"/>
        <end position="148"/>
    </location>
</feature>
<evidence type="ECO:0000256" key="8">
    <source>
        <dbReference type="SAM" id="Phobius"/>
    </source>
</evidence>
<evidence type="ECO:0000313" key="10">
    <source>
        <dbReference type="Proteomes" id="UP001652740"/>
    </source>
</evidence>
<dbReference type="PANTHER" id="PTHR24026:SF133">
    <property type="entry name" value="CADHERIN-RELATED FAMILY MEMBER 2"/>
    <property type="match status" value="1"/>
</dbReference>
<keyword evidence="10" id="KW-1185">Reference proteome</keyword>
<evidence type="ECO:0000256" key="2">
    <source>
        <dbReference type="ARBA" id="ARBA00022692"/>
    </source>
</evidence>
<evidence type="ECO:0000256" key="7">
    <source>
        <dbReference type="PROSITE-ProRule" id="PRU00043"/>
    </source>
</evidence>
<organism evidence="10 11">
    <name type="scientific">Galleria mellonella</name>
    <name type="common">Greater wax moth</name>
    <dbReference type="NCBI Taxonomy" id="7137"/>
    <lineage>
        <taxon>Eukaryota</taxon>
        <taxon>Metazoa</taxon>
        <taxon>Ecdysozoa</taxon>
        <taxon>Arthropoda</taxon>
        <taxon>Hexapoda</taxon>
        <taxon>Insecta</taxon>
        <taxon>Pterygota</taxon>
        <taxon>Neoptera</taxon>
        <taxon>Endopterygota</taxon>
        <taxon>Lepidoptera</taxon>
        <taxon>Glossata</taxon>
        <taxon>Ditrysia</taxon>
        <taxon>Pyraloidea</taxon>
        <taxon>Pyralidae</taxon>
        <taxon>Galleriinae</taxon>
        <taxon>Galleria</taxon>
    </lineage>
</organism>
<feature type="domain" description="Cadherin" evidence="9">
    <location>
        <begin position="1427"/>
        <end position="1543"/>
    </location>
</feature>
<dbReference type="CDD" id="cd11304">
    <property type="entry name" value="Cadherin_repeat"/>
    <property type="match status" value="13"/>
</dbReference>
<evidence type="ECO:0000256" key="3">
    <source>
        <dbReference type="ARBA" id="ARBA00022737"/>
    </source>
</evidence>
<evidence type="ECO:0000256" key="1">
    <source>
        <dbReference type="ARBA" id="ARBA00004370"/>
    </source>
</evidence>
<keyword evidence="4 7" id="KW-0106">Calcium</keyword>
<keyword evidence="6 8" id="KW-0472">Membrane</keyword>
<feature type="domain" description="Cadherin" evidence="9">
    <location>
        <begin position="985"/>
        <end position="1088"/>
    </location>
</feature>
<dbReference type="SUPFAM" id="SSF49313">
    <property type="entry name" value="Cadherin-like"/>
    <property type="match status" value="14"/>
</dbReference>
<accession>A0ABM3MJ16</accession>
<dbReference type="PROSITE" id="PS00232">
    <property type="entry name" value="CADHERIN_1"/>
    <property type="match status" value="3"/>
</dbReference>
<evidence type="ECO:0000259" key="9">
    <source>
        <dbReference type="PROSITE" id="PS50268"/>
    </source>
</evidence>
<feature type="domain" description="Cadherin" evidence="9">
    <location>
        <begin position="1089"/>
        <end position="1205"/>
    </location>
</feature>
<dbReference type="RefSeq" id="XP_052751367.1">
    <property type="nucleotide sequence ID" value="XM_052895407.1"/>
</dbReference>
<feature type="domain" description="Cadherin" evidence="9">
    <location>
        <begin position="270"/>
        <end position="387"/>
    </location>
</feature>
<dbReference type="InterPro" id="IPR015919">
    <property type="entry name" value="Cadherin-like_sf"/>
</dbReference>
<feature type="domain" description="Cadherin" evidence="9">
    <location>
        <begin position="506"/>
        <end position="607"/>
    </location>
</feature>
<dbReference type="PROSITE" id="PS50268">
    <property type="entry name" value="CADHERIN_2"/>
    <property type="match status" value="13"/>
</dbReference>
<keyword evidence="3" id="KW-0677">Repeat</keyword>
<dbReference type="PANTHER" id="PTHR24026">
    <property type="entry name" value="FAT ATYPICAL CADHERIN-RELATED"/>
    <property type="match status" value="1"/>
</dbReference>
<sequence length="1821" mass="200050">MAEIIFQRRKVAIVVNEPNPLIILLIISIIQSCTSQVINRAPHFVPQTGDMGAFSLPEDTPVGTPVYQLKGIDPENGPLRYSISGQYFSVNPQTGVVTLARTLDREEQDSLEVIISITDEGVANTEPNTVSLRRVIPVKDVNDNPPVFHNRPYIVNISESTPIGTEIEVTPNIIVTDRDDDINARIRVKCTTKEKGSDSEACNTFGIVTDMISPNEYQVRIFLNNPLDFESRSAYVISLEASDSSDRPLRATASVSVTVADVQDQPPSFTNAPYSATVPENTPPNTSIMEIIAKDGDTANPRPVLLTLEGDTEQYFKLLPDRAIGRSVLVTSDIPIDRESDIVIQNGGVYNFFVKATELINNEVPSDYTVTPVTIIVTDVDDHVPKFNKEVFDISIPENIENGSPIPGLSIYVEDNDIGQNSKYDLKLRDVYNSEGVFAISTEYGEGRTPISIKVKDSSKLDYDVDDEEQRLYSFDIVSSVGNLELSSARVNIKLLDMNDNAPIFEQSSYKFNVLENATIGTKIGDVQATDKDYGIFGEIDYFLTGFGSNLFKTDSSKGGLYVAQLLDYEKQKSYSLTLLAKDGGGKGTTTSIYVDVLDVNDNAPLFESVDYSRTIRDGATSFEPQFIIRASDADGVSQGNGQIRYTLESDNSITHKGNVFGINEKTGEITIVDKVETMDTPRGQYELVVRATDYGNPPLYNETKVYIRVGVPGNQRPTFKGNYHHYKYTVTQRNPESNEDYTFDLNPMNYKASIREDAKPGENVTMVIASDPDGLDNLLTYHIVSGSKDNFVINEKTGLITVSNDANLDRDVNADKYEILVSAVDSGMPVPETATTTVFVTIQDVNDKPPKFNMTDSTTYISEKTKLGDLVTTISAYDTDVNAKLKYSLTEPMKAFSKAGVQLKPNSPYDYKKIFRINEDTGEIFVNGTLDYSQASIVILTIKVVDINAELNKDKQFAYIEHTIYIQPYADKNPQFTNPGWSSSNSIIYHKIKEEQPIGSTILVLTAEDPVSGHVITNFKVINSGTGLLQVDPLSGQVVLTKHLDYEELTTSNLTLTVKATSNDGSKHSIGKIIIEVENLNDNPPLFEKELYKVSVLESIKHPEQIVTVKATDADAVLSEDDKLKGYADIRYTIKGENSDLFSIDNVTGVIKIAPNKTLDRERQSVLRLTIEAVDTPNGGADRLKSETTVLIDVLDVDDNAPSFEKNVYTAVVPENVPIGISIINVTATDPDEGLGGEIRYDFLDEGEANGFFTIDAMTGEIKTRRDLTGRGRTDPYRLLIGATDGGGHTGDSSLSLYIGDVSANDGVPRFIRPAAGEVLTVSENATIGSTVFQVVASDPDDPTQPSGQLFYSIQQSNADAKSFAVDPRSGIITTRQSLDRERKASYTLVLLVSDRGQPPQQSTRIVTVAVADVDDHKPHFGRNLDDPPLLMTIKEEVPIGTVVGIFEAIDEDIGDNAAIDYAITAGNKLGLVKLERTNNSKAMIKVAARLDREAISKLLLTVKCYKYNTKPKLNVAYNRLDPSEIQILIKILDVDDHLPEYESANMTIGVRLNVPIDTNIATIKAIDKDPDALAINYKIVNMSFESPIKTKSLNNITDVIVLNNVTGELKIMKNLIHYADGIFRLVVRANNSEDPTRFSDISVEVVVVRERELLRLVVAGGGRARLAALRGRVAAALAPRRLRLQLHDAAHTALYGDLGPCFQFRKMETGEALTPKAMKATIRSLGTEFQEILESFNVHNITSCGVSRTKHSPAQHALLALAGVLPVAALIAAIVLCCMHSNAKHRARSALLLAREPPPTAPSNISVPTRLYSEPLYTT</sequence>
<evidence type="ECO:0000256" key="5">
    <source>
        <dbReference type="ARBA" id="ARBA00022989"/>
    </source>
</evidence>
<feature type="domain" description="Cadherin" evidence="9">
    <location>
        <begin position="388"/>
        <end position="505"/>
    </location>
</feature>
<feature type="transmembrane region" description="Helical" evidence="8">
    <location>
        <begin position="1759"/>
        <end position="1781"/>
    </location>
</feature>
<keyword evidence="5 8" id="KW-1133">Transmembrane helix</keyword>
<evidence type="ECO:0000313" key="11">
    <source>
        <dbReference type="RefSeq" id="XP_052751367.1"/>
    </source>
</evidence>
<feature type="domain" description="Cadherin" evidence="9">
    <location>
        <begin position="149"/>
        <end position="269"/>
    </location>
</feature>
<feature type="domain" description="Cadherin" evidence="9">
    <location>
        <begin position="1206"/>
        <end position="1312"/>
    </location>
</feature>
<dbReference type="Gene3D" id="2.60.40.60">
    <property type="entry name" value="Cadherins"/>
    <property type="match status" value="14"/>
</dbReference>
<dbReference type="Pfam" id="PF00028">
    <property type="entry name" value="Cadherin"/>
    <property type="match status" value="12"/>
</dbReference>
<feature type="domain" description="Cadherin" evidence="9">
    <location>
        <begin position="1315"/>
        <end position="1422"/>
    </location>
</feature>
<protein>
    <submittedName>
        <fullName evidence="11">Cadherin-23</fullName>
    </submittedName>
</protein>